<name>A0AAV7N7M4_PLEWA</name>
<accession>A0AAV7N7M4</accession>
<sequence>MSQSGDATAGAVFEMEKLKEYSVAQLKQFLKDLDCPTESSTREGELQQAQRAWVTIKKAGRHTEEENMGGGVQRIHSGVVEEPVTPGGRVPRRDGRVSPKGLTPEELQDRQAEREFQWEMKKLNWELEERRRNLEIKKMIYAYELKLKELEVMRAESSWNGGSNNWISSDAAEVHMPREVVPYLKEGVNTRQEVQGYEVAPVMHRVSEVDWGTGLGSHIPTGGRDTLLTLGESDRERGSPQVEVLVMECENIPEECGLSVRDSQILSHQSQEGDVGCFFKAESLDGWVKGTLVNSCEGLSDVIAGEHMSSPYFPELCQHQVECEFSDPRELTMEADFWVSTRESEEAFGGAPERSGLGSSQPGEVGKDCSVPGRSQCSGMGEGPHVQSQRRGNGDGLRPKVPEIRSQVLEGSLREHQEGNLACTIGPSVEGDPTVSGELGGAAVASVPPVLVSGSTTPSEGVQKSRQRVERGLRTPVENLEGQGSALRAEPPMNDLGKTISGLGGIQTLSDGQRSGDLRQPDSCVALRDSVSLEGGKCAPLEVLVCQAMVQPQGGDPGLDDQVQRVNSDLVGGRYAPQEVLGCQAVIQSVGTDPGLGGQVKGVPPDLEEGATANSAPTMLSSGGVTPSWVVQDPRREGRGREASPLALVQPEGTDPRLEDQLQVNIPALMEELCRTASTSTLTVFDSGGAASAGRVQSPRGEDQGQVVIPDLVEERVVKGCQAPGATTPHSPQSQWLERPEVGLSSLTVVWGHCGLLSWWTELPLGGGGRESHPGGGVGNTTVLALVVLSAHCHTSVSKVKLGVAQMVSVDVEKGSPWVSLVGPESMDRGIQLESGRRRTGTCPCCCGPGSLFYRPNQGSTSRY</sequence>
<feature type="region of interest" description="Disordered" evidence="1">
    <location>
        <begin position="82"/>
        <end position="102"/>
    </location>
</feature>
<comment type="caution">
    <text evidence="2">The sequence shown here is derived from an EMBL/GenBank/DDBJ whole genome shotgun (WGS) entry which is preliminary data.</text>
</comment>
<protein>
    <submittedName>
        <fullName evidence="2">Uncharacterized protein</fullName>
    </submittedName>
</protein>
<evidence type="ECO:0000256" key="1">
    <source>
        <dbReference type="SAM" id="MobiDB-lite"/>
    </source>
</evidence>
<evidence type="ECO:0000313" key="3">
    <source>
        <dbReference type="Proteomes" id="UP001066276"/>
    </source>
</evidence>
<organism evidence="2 3">
    <name type="scientific">Pleurodeles waltl</name>
    <name type="common">Iberian ribbed newt</name>
    <dbReference type="NCBI Taxonomy" id="8319"/>
    <lineage>
        <taxon>Eukaryota</taxon>
        <taxon>Metazoa</taxon>
        <taxon>Chordata</taxon>
        <taxon>Craniata</taxon>
        <taxon>Vertebrata</taxon>
        <taxon>Euteleostomi</taxon>
        <taxon>Amphibia</taxon>
        <taxon>Batrachia</taxon>
        <taxon>Caudata</taxon>
        <taxon>Salamandroidea</taxon>
        <taxon>Salamandridae</taxon>
        <taxon>Pleurodelinae</taxon>
        <taxon>Pleurodeles</taxon>
    </lineage>
</organism>
<proteinExistence type="predicted"/>
<keyword evidence="3" id="KW-1185">Reference proteome</keyword>
<feature type="region of interest" description="Disordered" evidence="1">
    <location>
        <begin position="604"/>
        <end position="658"/>
    </location>
</feature>
<dbReference type="EMBL" id="JANPWB010000013">
    <property type="protein sequence ID" value="KAJ1109198.1"/>
    <property type="molecule type" value="Genomic_DNA"/>
</dbReference>
<evidence type="ECO:0000313" key="2">
    <source>
        <dbReference type="EMBL" id="KAJ1109198.1"/>
    </source>
</evidence>
<gene>
    <name evidence="2" type="ORF">NDU88_006562</name>
</gene>
<feature type="region of interest" description="Disordered" evidence="1">
    <location>
        <begin position="343"/>
        <end position="400"/>
    </location>
</feature>
<reference evidence="2" key="1">
    <citation type="journal article" date="2022" name="bioRxiv">
        <title>Sequencing and chromosome-scale assembly of the giantPleurodeles waltlgenome.</title>
        <authorList>
            <person name="Brown T."/>
            <person name="Elewa A."/>
            <person name="Iarovenko S."/>
            <person name="Subramanian E."/>
            <person name="Araus A.J."/>
            <person name="Petzold A."/>
            <person name="Susuki M."/>
            <person name="Suzuki K.-i.T."/>
            <person name="Hayashi T."/>
            <person name="Toyoda A."/>
            <person name="Oliveira C."/>
            <person name="Osipova E."/>
            <person name="Leigh N.D."/>
            <person name="Simon A."/>
            <person name="Yun M.H."/>
        </authorList>
    </citation>
    <scope>NUCLEOTIDE SEQUENCE</scope>
    <source>
        <strain evidence="2">20211129_DDA</strain>
        <tissue evidence="2">Liver</tissue>
    </source>
</reference>
<feature type="compositionally biased region" description="Polar residues" evidence="1">
    <location>
        <begin position="612"/>
        <end position="625"/>
    </location>
</feature>
<dbReference type="AlphaFoldDB" id="A0AAV7N7M4"/>
<dbReference type="Proteomes" id="UP001066276">
    <property type="component" value="Chromosome 9"/>
</dbReference>
<feature type="compositionally biased region" description="Basic and acidic residues" evidence="1">
    <location>
        <begin position="633"/>
        <end position="642"/>
    </location>
</feature>